<dbReference type="AlphaFoldDB" id="A0A0C2Y2B0"/>
<reference evidence="3" key="2">
    <citation type="submission" date="2015-01" db="EMBL/GenBank/DDBJ databases">
        <title>Evolutionary Origins and Diversification of the Mycorrhizal Mutualists.</title>
        <authorList>
            <consortium name="DOE Joint Genome Institute"/>
            <consortium name="Mycorrhizal Genomics Consortium"/>
            <person name="Kohler A."/>
            <person name="Kuo A."/>
            <person name="Nagy L.G."/>
            <person name="Floudas D."/>
            <person name="Copeland A."/>
            <person name="Barry K.W."/>
            <person name="Cichocki N."/>
            <person name="Veneault-Fourrey C."/>
            <person name="LaButti K."/>
            <person name="Lindquist E.A."/>
            <person name="Lipzen A."/>
            <person name="Lundell T."/>
            <person name="Morin E."/>
            <person name="Murat C."/>
            <person name="Riley R."/>
            <person name="Ohm R."/>
            <person name="Sun H."/>
            <person name="Tunlid A."/>
            <person name="Henrissat B."/>
            <person name="Grigoriev I.V."/>
            <person name="Hibbett D.S."/>
            <person name="Martin F."/>
        </authorList>
    </citation>
    <scope>NUCLEOTIDE SEQUENCE [LARGE SCALE GENOMIC DNA]</scope>
    <source>
        <strain evidence="3">h7</strain>
    </source>
</reference>
<evidence type="ECO:0000256" key="1">
    <source>
        <dbReference type="SAM" id="MobiDB-lite"/>
    </source>
</evidence>
<organism evidence="2 3">
    <name type="scientific">Hebeloma cylindrosporum</name>
    <dbReference type="NCBI Taxonomy" id="76867"/>
    <lineage>
        <taxon>Eukaryota</taxon>
        <taxon>Fungi</taxon>
        <taxon>Dikarya</taxon>
        <taxon>Basidiomycota</taxon>
        <taxon>Agaricomycotina</taxon>
        <taxon>Agaricomycetes</taxon>
        <taxon>Agaricomycetidae</taxon>
        <taxon>Agaricales</taxon>
        <taxon>Agaricineae</taxon>
        <taxon>Hymenogastraceae</taxon>
        <taxon>Hebeloma</taxon>
    </lineage>
</organism>
<evidence type="ECO:0000313" key="3">
    <source>
        <dbReference type="Proteomes" id="UP000053424"/>
    </source>
</evidence>
<gene>
    <name evidence="2" type="ORF">M413DRAFT_32640</name>
</gene>
<name>A0A0C2Y2B0_HEBCY</name>
<accession>A0A0C2Y2B0</accession>
<reference evidence="2 3" key="1">
    <citation type="submission" date="2014-04" db="EMBL/GenBank/DDBJ databases">
        <authorList>
            <consortium name="DOE Joint Genome Institute"/>
            <person name="Kuo A."/>
            <person name="Gay G."/>
            <person name="Dore J."/>
            <person name="Kohler A."/>
            <person name="Nagy L.G."/>
            <person name="Floudas D."/>
            <person name="Copeland A."/>
            <person name="Barry K.W."/>
            <person name="Cichocki N."/>
            <person name="Veneault-Fourrey C."/>
            <person name="LaButti K."/>
            <person name="Lindquist E.A."/>
            <person name="Lipzen A."/>
            <person name="Lundell T."/>
            <person name="Morin E."/>
            <person name="Murat C."/>
            <person name="Sun H."/>
            <person name="Tunlid A."/>
            <person name="Henrissat B."/>
            <person name="Grigoriev I.V."/>
            <person name="Hibbett D.S."/>
            <person name="Martin F."/>
            <person name="Nordberg H.P."/>
            <person name="Cantor M.N."/>
            <person name="Hua S.X."/>
        </authorList>
    </citation>
    <scope>NUCLEOTIDE SEQUENCE [LARGE SCALE GENOMIC DNA]</scope>
    <source>
        <strain evidence="3">h7</strain>
    </source>
</reference>
<protein>
    <submittedName>
        <fullName evidence="2">Uncharacterized protein</fullName>
    </submittedName>
</protein>
<keyword evidence="3" id="KW-1185">Reference proteome</keyword>
<dbReference type="OrthoDB" id="3261690at2759"/>
<evidence type="ECO:0000313" key="2">
    <source>
        <dbReference type="EMBL" id="KIM35227.1"/>
    </source>
</evidence>
<sequence length="861" mass="98605">MSVADFCRRAQELRDEDDAKFVKFVLTGKDGQGQAVVDPILDRVKPTEEMQLTRDYDSLLGMCPDIKVHGSLTVYPLAKRDDTLTRNTHFTYRFQYRATSLDIAIHKVPNICLGKWGTHNMLRAFIPGLYTEERGPQLTQDEQRMFYEDGLLPAIAILSPVSSTEWSPSYDDLMFAARRENGQLAFHTKVVPPEVVADLADQIRANLEDNGHRWGRGLVILHQIRGVKESTMHSVSYAAGDQAIIAFLRDHQLLKEDHDDTWTLTEAPNSSWYVDTGLQVASKQGRCLQWRTDGQCDLVARVCRLPEHKAISVTTPGSKSYTRDMASHLPAVSGCRIVFSKRAQTQGEYATSYLQMYTTEKSLIYTPDKGHFGKYVTCEQILKGKGDNFAENLFHLYLRAIRNNYSLARLEVRIPLEFATDVFQDFDRELIQSSLLSFDPNAWWGLRAHRCLAIKFVIEWQGEGEADVRSSKQALLLTAACAWILNGIHSTPDVGSSSRDLMDAILPHVEREGADLDILAYGTPLVDEDEDIPESDSEDDDDGFRPAKRRRDAVTLPAIPWGLLFHRDIRLGPSHPVPRFVEEGDFISEKTFQYFFKVPMKNIRNLIVDATLCAPIHPARVMNKQQRTTTFAPADEPRDLFKLSNRGLALRPRDHDSGSDIESPSDAGSGDDSEFERARQQQRLHRLPVEPTIDQELTFLWRQFLLDLTSVSPNIKGSANPSYCKLTKPQRLLVNESTYRNETLSDYFVDVQWKVVEQTKWDTNFMYFFPNRDAQLPAKAQGWKQCQYFLKWQSMMQRADNRTIDRMRTAMKTRFDTLYWVPRAEKERIWSTKRVQTFEKPNPNNNAAALQVFVRGSRPQW</sequence>
<feature type="region of interest" description="Disordered" evidence="1">
    <location>
        <begin position="527"/>
        <end position="549"/>
    </location>
</feature>
<proteinExistence type="predicted"/>
<dbReference type="Proteomes" id="UP000053424">
    <property type="component" value="Unassembled WGS sequence"/>
</dbReference>
<dbReference type="EMBL" id="KN831826">
    <property type="protein sequence ID" value="KIM35227.1"/>
    <property type="molecule type" value="Genomic_DNA"/>
</dbReference>
<dbReference type="HOGENOM" id="CLU_327899_0_0_1"/>
<feature type="region of interest" description="Disordered" evidence="1">
    <location>
        <begin position="650"/>
        <end position="687"/>
    </location>
</feature>
<feature type="compositionally biased region" description="Acidic residues" evidence="1">
    <location>
        <begin position="527"/>
        <end position="542"/>
    </location>
</feature>